<dbReference type="PANTHER" id="PTHR14969">
    <property type="entry name" value="SPHINGOSINE-1-PHOSPHATE PHOSPHOHYDROLASE"/>
    <property type="match status" value="1"/>
</dbReference>
<evidence type="ECO:0000313" key="3">
    <source>
        <dbReference type="EMBL" id="GCC28807.1"/>
    </source>
</evidence>
<dbReference type="EMBL" id="BEZZ01000220">
    <property type="protein sequence ID" value="GCC28807.1"/>
    <property type="molecule type" value="Genomic_DNA"/>
</dbReference>
<dbReference type="PANTHER" id="PTHR14969:SF14">
    <property type="entry name" value="SPHINGOSINE-1-PHOSPHATE PHOSPHATASE 2"/>
    <property type="match status" value="1"/>
</dbReference>
<feature type="transmembrane region" description="Helical" evidence="1">
    <location>
        <begin position="122"/>
        <end position="141"/>
    </location>
</feature>
<feature type="transmembrane region" description="Helical" evidence="1">
    <location>
        <begin position="181"/>
        <end position="200"/>
    </location>
</feature>
<feature type="domain" description="Phosphatidic acid phosphatase type 2/haloperoxidase" evidence="2">
    <location>
        <begin position="52"/>
        <end position="166"/>
    </location>
</feature>
<sequence>MCSEDASEKPGYVVKNFFLYYLFRFAAALGQEIFYITFLPFTYWNFDPFVSRRLVGVWAIVMYLGQASKDIIKWPRPLSPPVVKLETRVDAEYGMPSTHAMAATAISFTFLIATMYRYKYSVALGLMASTVLSALVSLSRLYTGMHTVLDVICGILVTAVFMVLTYPFWNIIDNFQLTSPLTPVIAIVIPFFMSYTYPALDHYSPTRGDTTIILGVASGCTIGFWMNYQYGRTYEPTGSLPFELPSVTLEIVSLAIARFLVGIIVLVATRQVVKTLTLKALYAWFNVGKHDVEARKRLEIEVPYKFVTYSSIGFNATAVVPLLHQFLELL</sequence>
<dbReference type="InterPro" id="IPR000326">
    <property type="entry name" value="PAP2/HPO"/>
</dbReference>
<dbReference type="GO" id="GO:0042392">
    <property type="term" value="F:sphingosine-1-phosphate phosphatase activity"/>
    <property type="evidence" value="ECO:0007669"/>
    <property type="project" value="TreeGrafter"/>
</dbReference>
<dbReference type="InterPro" id="IPR036938">
    <property type="entry name" value="PAP2/HPO_sf"/>
</dbReference>
<feature type="transmembrane region" description="Helical" evidence="1">
    <location>
        <begin position="251"/>
        <end position="269"/>
    </location>
</feature>
<keyword evidence="1" id="KW-0812">Transmembrane</keyword>
<comment type="caution">
    <text evidence="3">The sequence shown here is derived from an EMBL/GenBank/DDBJ whole genome shotgun (WGS) entry which is preliminary data.</text>
</comment>
<protein>
    <recommendedName>
        <fullName evidence="2">Phosphatidic acid phosphatase type 2/haloperoxidase domain-containing protein</fullName>
    </recommendedName>
</protein>
<keyword evidence="1" id="KW-1133">Transmembrane helix</keyword>
<accession>A0A401SEG1</accession>
<evidence type="ECO:0000256" key="1">
    <source>
        <dbReference type="SAM" id="Phobius"/>
    </source>
</evidence>
<dbReference type="Gene3D" id="1.20.144.10">
    <property type="entry name" value="Phosphatidic acid phosphatase type 2/haloperoxidase"/>
    <property type="match status" value="1"/>
</dbReference>
<dbReference type="CDD" id="cd03388">
    <property type="entry name" value="PAP2_SPPase1"/>
    <property type="match status" value="1"/>
</dbReference>
<dbReference type="OrthoDB" id="301434at2759"/>
<feature type="transmembrane region" description="Helical" evidence="1">
    <location>
        <begin position="212"/>
        <end position="231"/>
    </location>
</feature>
<keyword evidence="4" id="KW-1185">Reference proteome</keyword>
<keyword evidence="1" id="KW-0472">Membrane</keyword>
<dbReference type="Pfam" id="PF01569">
    <property type="entry name" value="PAP2"/>
    <property type="match status" value="1"/>
</dbReference>
<evidence type="ECO:0000313" key="4">
    <source>
        <dbReference type="Proteomes" id="UP000287033"/>
    </source>
</evidence>
<organism evidence="3 4">
    <name type="scientific">Chiloscyllium punctatum</name>
    <name type="common">Brownbanded bambooshark</name>
    <name type="synonym">Hemiscyllium punctatum</name>
    <dbReference type="NCBI Taxonomy" id="137246"/>
    <lineage>
        <taxon>Eukaryota</taxon>
        <taxon>Metazoa</taxon>
        <taxon>Chordata</taxon>
        <taxon>Craniata</taxon>
        <taxon>Vertebrata</taxon>
        <taxon>Chondrichthyes</taxon>
        <taxon>Elasmobranchii</taxon>
        <taxon>Galeomorphii</taxon>
        <taxon>Galeoidea</taxon>
        <taxon>Orectolobiformes</taxon>
        <taxon>Hemiscylliidae</taxon>
        <taxon>Chiloscyllium</taxon>
    </lineage>
</organism>
<name>A0A401SEG1_CHIPU</name>
<gene>
    <name evidence="3" type="ORF">chiPu_0007241</name>
</gene>
<dbReference type="GO" id="GO:0006670">
    <property type="term" value="P:sphingosine metabolic process"/>
    <property type="evidence" value="ECO:0007669"/>
    <property type="project" value="TreeGrafter"/>
</dbReference>
<dbReference type="SUPFAM" id="SSF48317">
    <property type="entry name" value="Acid phosphatase/Vanadium-dependent haloperoxidase"/>
    <property type="match status" value="1"/>
</dbReference>
<dbReference type="AlphaFoldDB" id="A0A401SEG1"/>
<reference evidence="3 4" key="1">
    <citation type="journal article" date="2018" name="Nat. Ecol. Evol.">
        <title>Shark genomes provide insights into elasmobranch evolution and the origin of vertebrates.</title>
        <authorList>
            <person name="Hara Y"/>
            <person name="Yamaguchi K"/>
            <person name="Onimaru K"/>
            <person name="Kadota M"/>
            <person name="Koyanagi M"/>
            <person name="Keeley SD"/>
            <person name="Tatsumi K"/>
            <person name="Tanaka K"/>
            <person name="Motone F"/>
            <person name="Kageyama Y"/>
            <person name="Nozu R"/>
            <person name="Adachi N"/>
            <person name="Nishimura O"/>
            <person name="Nakagawa R"/>
            <person name="Tanegashima C"/>
            <person name="Kiyatake I"/>
            <person name="Matsumoto R"/>
            <person name="Murakumo K"/>
            <person name="Nishida K"/>
            <person name="Terakita A"/>
            <person name="Kuratani S"/>
            <person name="Sato K"/>
            <person name="Hyodo S Kuraku.S."/>
        </authorList>
    </citation>
    <scope>NUCLEOTIDE SEQUENCE [LARGE SCALE GENOMIC DNA]</scope>
</reference>
<dbReference type="STRING" id="137246.A0A401SEG1"/>
<dbReference type="GO" id="GO:0005789">
    <property type="term" value="C:endoplasmic reticulum membrane"/>
    <property type="evidence" value="ECO:0007669"/>
    <property type="project" value="TreeGrafter"/>
</dbReference>
<evidence type="ECO:0000259" key="2">
    <source>
        <dbReference type="SMART" id="SM00014"/>
    </source>
</evidence>
<proteinExistence type="predicted"/>
<dbReference type="OMA" id="KFMVGIV"/>
<feature type="transmembrane region" description="Helical" evidence="1">
    <location>
        <begin position="148"/>
        <end position="169"/>
    </location>
</feature>
<feature type="transmembrane region" description="Helical" evidence="1">
    <location>
        <begin position="21"/>
        <end position="43"/>
    </location>
</feature>
<dbReference type="Proteomes" id="UP000287033">
    <property type="component" value="Unassembled WGS sequence"/>
</dbReference>
<dbReference type="SMART" id="SM00014">
    <property type="entry name" value="acidPPc"/>
    <property type="match status" value="1"/>
</dbReference>